<name>A0ABW0SCT1_9RHOB</name>
<accession>A0ABW0SCT1</accession>
<dbReference type="EMBL" id="JBHSNA010000007">
    <property type="protein sequence ID" value="MFC5566746.1"/>
    <property type="molecule type" value="Genomic_DNA"/>
</dbReference>
<dbReference type="NCBIfam" id="TIGR02098">
    <property type="entry name" value="MJ0042_CXXC"/>
    <property type="match status" value="1"/>
</dbReference>
<keyword evidence="5" id="KW-1185">Reference proteome</keyword>
<dbReference type="Proteomes" id="UP001596056">
    <property type="component" value="Unassembled WGS sequence"/>
</dbReference>
<feature type="transmembrane region" description="Helical" evidence="2">
    <location>
        <begin position="243"/>
        <end position="264"/>
    </location>
</feature>
<feature type="compositionally biased region" description="Pro residues" evidence="1">
    <location>
        <begin position="163"/>
        <end position="176"/>
    </location>
</feature>
<dbReference type="InterPro" id="IPR011723">
    <property type="entry name" value="Znf/thioredoxin_put"/>
</dbReference>
<keyword evidence="2" id="KW-0472">Membrane</keyword>
<reference evidence="5" key="1">
    <citation type="journal article" date="2019" name="Int. J. Syst. Evol. Microbiol.">
        <title>The Global Catalogue of Microorganisms (GCM) 10K type strain sequencing project: providing services to taxonomists for standard genome sequencing and annotation.</title>
        <authorList>
            <consortium name="The Broad Institute Genomics Platform"/>
            <consortium name="The Broad Institute Genome Sequencing Center for Infectious Disease"/>
            <person name="Wu L."/>
            <person name="Ma J."/>
        </authorList>
    </citation>
    <scope>NUCLEOTIDE SEQUENCE [LARGE SCALE GENOMIC DNA]</scope>
    <source>
        <strain evidence="5">KACC 11588</strain>
    </source>
</reference>
<feature type="compositionally biased region" description="Low complexity" evidence="1">
    <location>
        <begin position="141"/>
        <end position="162"/>
    </location>
</feature>
<evidence type="ECO:0000256" key="1">
    <source>
        <dbReference type="SAM" id="MobiDB-lite"/>
    </source>
</evidence>
<feature type="domain" description="Zinc finger/thioredoxin putative" evidence="3">
    <location>
        <begin position="1"/>
        <end position="36"/>
    </location>
</feature>
<evidence type="ECO:0000313" key="4">
    <source>
        <dbReference type="EMBL" id="MFC5566746.1"/>
    </source>
</evidence>
<keyword evidence="2" id="KW-0812">Transmembrane</keyword>
<evidence type="ECO:0000256" key="2">
    <source>
        <dbReference type="SAM" id="Phobius"/>
    </source>
</evidence>
<feature type="compositionally biased region" description="Basic and acidic residues" evidence="1">
    <location>
        <begin position="100"/>
        <end position="117"/>
    </location>
</feature>
<evidence type="ECO:0000313" key="5">
    <source>
        <dbReference type="Proteomes" id="UP001596056"/>
    </source>
</evidence>
<feature type="compositionally biased region" description="Pro residues" evidence="1">
    <location>
        <begin position="184"/>
        <end position="196"/>
    </location>
</feature>
<evidence type="ECO:0000259" key="3">
    <source>
        <dbReference type="Pfam" id="PF13717"/>
    </source>
</evidence>
<organism evidence="4 5">
    <name type="scientific">Rubellimicrobium aerolatum</name>
    <dbReference type="NCBI Taxonomy" id="490979"/>
    <lineage>
        <taxon>Bacteria</taxon>
        <taxon>Pseudomonadati</taxon>
        <taxon>Pseudomonadota</taxon>
        <taxon>Alphaproteobacteria</taxon>
        <taxon>Rhodobacterales</taxon>
        <taxon>Roseobacteraceae</taxon>
        <taxon>Rubellimicrobium</taxon>
    </lineage>
</organism>
<gene>
    <name evidence="4" type="ORF">ACFPOC_10015</name>
</gene>
<sequence length="301" mass="31199">MRLTCPSCGARYDVPAEAIPQAGRDVQCSACGRTWFQAAEPPAEEAEAAFGDWEAVPRVADDDEEADDLLEAQAAPLPPMGMARTTVTPEVAGILRAEAAREAEARASEAGRTRPEPGSRPPPLPEAELPPLERALRRRAAAGPAGPAAGPAAGSGAPAPTEALPPDPVPPDPIPPGAEALALPPEPKPEPAPLAEPSPVRSVRQADGGELDPDAIDSTLRPPGRTTADRYPPVRRRRRRAGFGLGLGAGLLAVALLAALYAIAPRVTAAIPAVSGIVGPYAEAVDRARDWLDARLRPPTE</sequence>
<keyword evidence="2" id="KW-1133">Transmembrane helix</keyword>
<proteinExistence type="predicted"/>
<feature type="region of interest" description="Disordered" evidence="1">
    <location>
        <begin position="100"/>
        <end position="235"/>
    </location>
</feature>
<dbReference type="RefSeq" id="WP_209841369.1">
    <property type="nucleotide sequence ID" value="NZ_JAGGJP010000010.1"/>
</dbReference>
<comment type="caution">
    <text evidence="4">The sequence shown here is derived from an EMBL/GenBank/DDBJ whole genome shotgun (WGS) entry which is preliminary data.</text>
</comment>
<protein>
    <submittedName>
        <fullName evidence="4">Zinc-ribbon domain-containing protein</fullName>
    </submittedName>
</protein>
<dbReference type="Pfam" id="PF13717">
    <property type="entry name" value="Zn_ribbon_4"/>
    <property type="match status" value="1"/>
</dbReference>